<dbReference type="AlphaFoldDB" id="A0A645GPP1"/>
<dbReference type="EMBL" id="VSSQ01077926">
    <property type="protein sequence ID" value="MPN27882.1"/>
    <property type="molecule type" value="Genomic_DNA"/>
</dbReference>
<organism evidence="1">
    <name type="scientific">bioreactor metagenome</name>
    <dbReference type="NCBI Taxonomy" id="1076179"/>
    <lineage>
        <taxon>unclassified sequences</taxon>
        <taxon>metagenomes</taxon>
        <taxon>ecological metagenomes</taxon>
    </lineage>
</organism>
<proteinExistence type="predicted"/>
<comment type="caution">
    <text evidence="1">The sequence shown here is derived from an EMBL/GenBank/DDBJ whole genome shotgun (WGS) entry which is preliminary data.</text>
</comment>
<reference evidence="1" key="1">
    <citation type="submission" date="2019-08" db="EMBL/GenBank/DDBJ databases">
        <authorList>
            <person name="Kucharzyk K."/>
            <person name="Murdoch R.W."/>
            <person name="Higgins S."/>
            <person name="Loffler F."/>
        </authorList>
    </citation>
    <scope>NUCLEOTIDE SEQUENCE</scope>
</reference>
<protein>
    <submittedName>
        <fullName evidence="1">Uncharacterized protein</fullName>
    </submittedName>
</protein>
<evidence type="ECO:0000313" key="1">
    <source>
        <dbReference type="EMBL" id="MPN27882.1"/>
    </source>
</evidence>
<gene>
    <name evidence="1" type="ORF">SDC9_175316</name>
</gene>
<accession>A0A645GPP1</accession>
<name>A0A645GPP1_9ZZZZ</name>
<sequence length="92" mass="9752">MGAVSVEIDFQLGLQHQVDVLFADAARAQFARLAVQRLIHVGRIHPVVLGGGSLGSATAERITVIGVDQLFNGKALFVVVQKALAHIVLEIA</sequence>